<comment type="subcellular location">
    <subcellularLocation>
        <location evidence="1">Cell membrane</location>
        <topology evidence="1">Multi-pass membrane protein</topology>
    </subcellularLocation>
</comment>
<dbReference type="OrthoDB" id="9811222at2"/>
<sequence length="462" mass="50435">MSRPISALFAVVLAVTAARLLLLALTPTDLFFDEAQYWAWSRQFDFGYFSKPPLIAWVIGFSTWLGGSDAPFWVRAPAPVLHGITALILGLWMGRIHKPAAPWVAALYLAMPVLAIGSWMFSTDTIMAPFLAGALWAWWAYLDSRRLPLALLAGLLAGCAIMGKYAGVYFWVTVAVAAFFPALRPRLSGVAVAAAACLAVISPNLIWNLTHGLVTFQHTAHNAQAGSGIAMNWAGLAEFLASQTMVIGPLFFIVWIALLWRAKEPIERYLLAASIPVLLIITWQSWAAEANANWAFAAYPPAAALVGLALVRQGRLRYFRYGLAFNLALVLAFSVLLVAPSLAPRLTDRYTGRAELMNEIIARADGRPIAVVERQILADLTYTAAQAADAPPIYAMDWDGPPRHWYDMVAPRPENTAVLYVSKDPDFACNGHPLAPEGELRPEGGAYKGRTLTLFALPADCR</sequence>
<keyword evidence="6 8" id="KW-1133">Transmembrane helix</keyword>
<proteinExistence type="predicted"/>
<evidence type="ECO:0000313" key="10">
    <source>
        <dbReference type="EMBL" id="SLN52145.1"/>
    </source>
</evidence>
<feature type="transmembrane region" description="Helical" evidence="8">
    <location>
        <begin position="240"/>
        <end position="260"/>
    </location>
</feature>
<protein>
    <recommendedName>
        <fullName evidence="9">Glycosyltransferase RgtA/B/C/D-like domain-containing protein</fullName>
    </recommendedName>
</protein>
<dbReference type="Pfam" id="PF13231">
    <property type="entry name" value="PMT_2"/>
    <property type="match status" value="1"/>
</dbReference>
<feature type="transmembrane region" description="Helical" evidence="8">
    <location>
        <begin position="187"/>
        <end position="207"/>
    </location>
</feature>
<feature type="transmembrane region" description="Helical" evidence="8">
    <location>
        <begin position="292"/>
        <end position="311"/>
    </location>
</feature>
<evidence type="ECO:0000313" key="11">
    <source>
        <dbReference type="Proteomes" id="UP000193409"/>
    </source>
</evidence>
<dbReference type="EMBL" id="FWFQ01000020">
    <property type="protein sequence ID" value="SLN52145.1"/>
    <property type="molecule type" value="Genomic_DNA"/>
</dbReference>
<dbReference type="PANTHER" id="PTHR33908">
    <property type="entry name" value="MANNOSYLTRANSFERASE YKCB-RELATED"/>
    <property type="match status" value="1"/>
</dbReference>
<dbReference type="GO" id="GO:0005886">
    <property type="term" value="C:plasma membrane"/>
    <property type="evidence" value="ECO:0007669"/>
    <property type="project" value="UniProtKB-SubCell"/>
</dbReference>
<feature type="domain" description="Glycosyltransferase RgtA/B/C/D-like" evidence="9">
    <location>
        <begin position="50"/>
        <end position="207"/>
    </location>
</feature>
<dbReference type="GO" id="GO:0016763">
    <property type="term" value="F:pentosyltransferase activity"/>
    <property type="evidence" value="ECO:0007669"/>
    <property type="project" value="TreeGrafter"/>
</dbReference>
<dbReference type="GO" id="GO:0009103">
    <property type="term" value="P:lipopolysaccharide biosynthetic process"/>
    <property type="evidence" value="ECO:0007669"/>
    <property type="project" value="UniProtKB-ARBA"/>
</dbReference>
<feature type="transmembrane region" description="Helical" evidence="8">
    <location>
        <begin position="100"/>
        <end position="119"/>
    </location>
</feature>
<gene>
    <name evidence="10" type="ORF">PSA7680_02718</name>
</gene>
<dbReference type="AlphaFoldDB" id="A0A1Y5SZU7"/>
<keyword evidence="7 8" id="KW-0472">Membrane</keyword>
<keyword evidence="11" id="KW-1185">Reference proteome</keyword>
<dbReference type="RefSeq" id="WP_085869256.1">
    <property type="nucleotide sequence ID" value="NZ_FWFQ01000020.1"/>
</dbReference>
<evidence type="ECO:0000256" key="2">
    <source>
        <dbReference type="ARBA" id="ARBA00022475"/>
    </source>
</evidence>
<feature type="transmembrane region" description="Helical" evidence="8">
    <location>
        <begin position="72"/>
        <end position="94"/>
    </location>
</feature>
<keyword evidence="2" id="KW-1003">Cell membrane</keyword>
<feature type="transmembrane region" description="Helical" evidence="8">
    <location>
        <begin position="323"/>
        <end position="343"/>
    </location>
</feature>
<keyword evidence="3" id="KW-0328">Glycosyltransferase</keyword>
<evidence type="ECO:0000256" key="7">
    <source>
        <dbReference type="ARBA" id="ARBA00023136"/>
    </source>
</evidence>
<evidence type="ECO:0000256" key="1">
    <source>
        <dbReference type="ARBA" id="ARBA00004651"/>
    </source>
</evidence>
<feature type="transmembrane region" description="Helical" evidence="8">
    <location>
        <begin position="269"/>
        <end position="286"/>
    </location>
</feature>
<evidence type="ECO:0000256" key="3">
    <source>
        <dbReference type="ARBA" id="ARBA00022676"/>
    </source>
</evidence>
<evidence type="ECO:0000256" key="4">
    <source>
        <dbReference type="ARBA" id="ARBA00022679"/>
    </source>
</evidence>
<reference evidence="10 11" key="1">
    <citation type="submission" date="2017-03" db="EMBL/GenBank/DDBJ databases">
        <authorList>
            <person name="Afonso C.L."/>
            <person name="Miller P.J."/>
            <person name="Scott M.A."/>
            <person name="Spackman E."/>
            <person name="Goraichik I."/>
            <person name="Dimitrov K.M."/>
            <person name="Suarez D.L."/>
            <person name="Swayne D.E."/>
        </authorList>
    </citation>
    <scope>NUCLEOTIDE SEQUENCE [LARGE SCALE GENOMIC DNA]</scope>
    <source>
        <strain evidence="10 11">CECT 7680</strain>
    </source>
</reference>
<feature type="transmembrane region" description="Helical" evidence="8">
    <location>
        <begin position="148"/>
        <end position="180"/>
    </location>
</feature>
<evidence type="ECO:0000256" key="5">
    <source>
        <dbReference type="ARBA" id="ARBA00022692"/>
    </source>
</evidence>
<dbReference type="PANTHER" id="PTHR33908:SF11">
    <property type="entry name" value="MEMBRANE PROTEIN"/>
    <property type="match status" value="1"/>
</dbReference>
<dbReference type="Proteomes" id="UP000193409">
    <property type="component" value="Unassembled WGS sequence"/>
</dbReference>
<keyword evidence="5 8" id="KW-0812">Transmembrane</keyword>
<name>A0A1Y5SZU7_9RHOB</name>
<keyword evidence="4" id="KW-0808">Transferase</keyword>
<dbReference type="InterPro" id="IPR050297">
    <property type="entry name" value="LipidA_mod_glycosyltrf_83"/>
</dbReference>
<evidence type="ECO:0000259" key="9">
    <source>
        <dbReference type="Pfam" id="PF13231"/>
    </source>
</evidence>
<evidence type="ECO:0000256" key="6">
    <source>
        <dbReference type="ARBA" id="ARBA00022989"/>
    </source>
</evidence>
<organism evidence="10 11">
    <name type="scientific">Pseudoruegeria aquimaris</name>
    <dbReference type="NCBI Taxonomy" id="393663"/>
    <lineage>
        <taxon>Bacteria</taxon>
        <taxon>Pseudomonadati</taxon>
        <taxon>Pseudomonadota</taxon>
        <taxon>Alphaproteobacteria</taxon>
        <taxon>Rhodobacterales</taxon>
        <taxon>Roseobacteraceae</taxon>
        <taxon>Pseudoruegeria</taxon>
    </lineage>
</organism>
<dbReference type="InterPro" id="IPR038731">
    <property type="entry name" value="RgtA/B/C-like"/>
</dbReference>
<accession>A0A1Y5SZU7</accession>
<evidence type="ECO:0000256" key="8">
    <source>
        <dbReference type="SAM" id="Phobius"/>
    </source>
</evidence>